<dbReference type="SMART" id="SM00054">
    <property type="entry name" value="EFh"/>
    <property type="match status" value="1"/>
</dbReference>
<dbReference type="Pfam" id="PF13405">
    <property type="entry name" value="EF-hand_6"/>
    <property type="match status" value="1"/>
</dbReference>
<dbReference type="GeneID" id="25732340"/>
<reference evidence="3 4" key="1">
    <citation type="journal article" date="2013" name="BMC Genomics">
        <title>Reconstruction of the lipid metabolism for the microalga Monoraphidium neglectum from its genome sequence reveals characteristics suitable for biofuel production.</title>
        <authorList>
            <person name="Bogen C."/>
            <person name="Al-Dilaimi A."/>
            <person name="Albersmeier A."/>
            <person name="Wichmann J."/>
            <person name="Grundmann M."/>
            <person name="Rupp O."/>
            <person name="Lauersen K.J."/>
            <person name="Blifernez-Klassen O."/>
            <person name="Kalinowski J."/>
            <person name="Goesmann A."/>
            <person name="Mussgnug J.H."/>
            <person name="Kruse O."/>
        </authorList>
    </citation>
    <scope>NUCLEOTIDE SEQUENCE [LARGE SCALE GENOMIC DNA]</scope>
    <source>
        <strain evidence="3 4">SAG 48.87</strain>
    </source>
</reference>
<dbReference type="Proteomes" id="UP000054498">
    <property type="component" value="Unassembled WGS sequence"/>
</dbReference>
<dbReference type="InterPro" id="IPR018247">
    <property type="entry name" value="EF_Hand_1_Ca_BS"/>
</dbReference>
<gene>
    <name evidence="3" type="ORF">MNEG_14748</name>
</gene>
<accession>A0A0D2LUC1</accession>
<keyword evidence="4" id="KW-1185">Reference proteome</keyword>
<dbReference type="KEGG" id="mng:MNEG_14748"/>
<keyword evidence="1" id="KW-0106">Calcium</keyword>
<dbReference type="InterPro" id="IPR011992">
    <property type="entry name" value="EF-hand-dom_pair"/>
</dbReference>
<dbReference type="EMBL" id="KK104952">
    <property type="protein sequence ID" value="KIY93216.1"/>
    <property type="molecule type" value="Genomic_DNA"/>
</dbReference>
<dbReference type="OrthoDB" id="26525at2759"/>
<organism evidence="3 4">
    <name type="scientific">Monoraphidium neglectum</name>
    <dbReference type="NCBI Taxonomy" id="145388"/>
    <lineage>
        <taxon>Eukaryota</taxon>
        <taxon>Viridiplantae</taxon>
        <taxon>Chlorophyta</taxon>
        <taxon>core chlorophytes</taxon>
        <taxon>Chlorophyceae</taxon>
        <taxon>CS clade</taxon>
        <taxon>Sphaeropleales</taxon>
        <taxon>Selenastraceae</taxon>
        <taxon>Monoraphidium</taxon>
    </lineage>
</organism>
<dbReference type="PROSITE" id="PS50222">
    <property type="entry name" value="EF_HAND_2"/>
    <property type="match status" value="1"/>
</dbReference>
<dbReference type="GO" id="GO:0005509">
    <property type="term" value="F:calcium ion binding"/>
    <property type="evidence" value="ECO:0007669"/>
    <property type="project" value="InterPro"/>
</dbReference>
<dbReference type="SUPFAM" id="SSF47473">
    <property type="entry name" value="EF-hand"/>
    <property type="match status" value="1"/>
</dbReference>
<evidence type="ECO:0000256" key="1">
    <source>
        <dbReference type="ARBA" id="ARBA00022837"/>
    </source>
</evidence>
<evidence type="ECO:0000313" key="3">
    <source>
        <dbReference type="EMBL" id="KIY93216.1"/>
    </source>
</evidence>
<proteinExistence type="predicted"/>
<feature type="domain" description="EF-hand" evidence="2">
    <location>
        <begin position="52"/>
        <end position="87"/>
    </location>
</feature>
<evidence type="ECO:0000313" key="4">
    <source>
        <dbReference type="Proteomes" id="UP000054498"/>
    </source>
</evidence>
<protein>
    <recommendedName>
        <fullName evidence="2">EF-hand domain-containing protein</fullName>
    </recommendedName>
</protein>
<dbReference type="Gene3D" id="1.10.238.10">
    <property type="entry name" value="EF-hand"/>
    <property type="match status" value="1"/>
</dbReference>
<dbReference type="PROSITE" id="PS00018">
    <property type="entry name" value="EF_HAND_1"/>
    <property type="match status" value="1"/>
</dbReference>
<evidence type="ECO:0000259" key="2">
    <source>
        <dbReference type="PROSITE" id="PS50222"/>
    </source>
</evidence>
<sequence length="165" mass="17784">MLGPSITRGPRATAAERAVARPRAFSAAARTLVRARSIPVPASDIIAAEDSAKLESLRQKFAMADIDGNGEIDKRELRALLESVEGGLTYLMAWRRKPKRMTNSGGDHRRWSWLGARGRAGTASAAVGFGRAAALAEGMMPEAKLDAIFEKYDKDKSDAEVVSGR</sequence>
<name>A0A0D2LUC1_9CHLO</name>
<dbReference type="RefSeq" id="XP_013892236.1">
    <property type="nucleotide sequence ID" value="XM_014036782.1"/>
</dbReference>
<dbReference type="InterPro" id="IPR002048">
    <property type="entry name" value="EF_hand_dom"/>
</dbReference>
<dbReference type="AlphaFoldDB" id="A0A0D2LUC1"/>